<evidence type="ECO:0000313" key="5">
    <source>
        <dbReference type="Proteomes" id="UP000014160"/>
    </source>
</evidence>
<evidence type="ECO:0000313" key="3">
    <source>
        <dbReference type="EMBL" id="EOW81978.1"/>
    </source>
</evidence>
<organism evidence="2 4">
    <name type="scientific">Enterococcus gilvus ATCC BAA-350</name>
    <dbReference type="NCBI Taxonomy" id="1158614"/>
    <lineage>
        <taxon>Bacteria</taxon>
        <taxon>Bacillati</taxon>
        <taxon>Bacillota</taxon>
        <taxon>Bacilli</taxon>
        <taxon>Lactobacillales</taxon>
        <taxon>Enterococcaceae</taxon>
        <taxon>Enterococcus</taxon>
    </lineage>
</organism>
<dbReference type="Pfam" id="PF01381">
    <property type="entry name" value="HTH_3"/>
    <property type="match status" value="1"/>
</dbReference>
<dbReference type="PATRIC" id="fig|1158614.3.peg.2682"/>
<dbReference type="CDD" id="cd00093">
    <property type="entry name" value="HTH_XRE"/>
    <property type="match status" value="1"/>
</dbReference>
<dbReference type="Gene3D" id="1.10.260.40">
    <property type="entry name" value="lambda repressor-like DNA-binding domains"/>
    <property type="match status" value="1"/>
</dbReference>
<proteinExistence type="predicted"/>
<evidence type="ECO:0000259" key="1">
    <source>
        <dbReference type="PROSITE" id="PS50943"/>
    </source>
</evidence>
<dbReference type="EMBL" id="AJDQ01000008">
    <property type="protein sequence ID" value="EOI55479.1"/>
    <property type="molecule type" value="Genomic_DNA"/>
</dbReference>
<dbReference type="HOGENOM" id="CLU_037938_0_0_9"/>
<dbReference type="InterPro" id="IPR040819">
    <property type="entry name" value="Rol_Rep_N"/>
</dbReference>
<accession>R2XKQ2</accession>
<evidence type="ECO:0000313" key="4">
    <source>
        <dbReference type="Proteomes" id="UP000013750"/>
    </source>
</evidence>
<sequence>MNFGDWLREKRSDYGISQQHLAVESQCSRRYISMIENGSYEPSIKMQADIQEALNRMNPGKELELVFDYVRIRFETHDVQYVIEKILKIKMKYMIYDDYAFYGYIAKYVFSNIQVMISPEEDDKGTLIELKGQGCREFENILLAQGRSWFDFFVRCEKEKVFYKRIDLAINDNVGILSIPFLGEKCKQRELISKFRSFQSLGSGKFESEENESFVGNTLYLGSLKSDIYFCFYEKNIEQMVKKGVPAEEIEIINRYEIRLKNDRAYNTIQDLLVYRDVEQTVFSIINTYIVFLEVGKTKKKSSWKMDRSWERFIGPDRGKLKLTMEPKPIELGRTLLWLRRQVAPTLKMLLLIDEENSTNRINDLLNDTNLTKKHEKMIEQHTAILQEILMEKGD</sequence>
<dbReference type="Proteomes" id="UP000014160">
    <property type="component" value="Unassembled WGS sequence"/>
</dbReference>
<reference evidence="2 4" key="1">
    <citation type="submission" date="2013-02" db="EMBL/GenBank/DDBJ databases">
        <title>The Genome Sequence of Enterococcus gilvus ATCC BAA-350.</title>
        <authorList>
            <consortium name="The Broad Institute Genome Sequencing Platform"/>
            <consortium name="The Broad Institute Genome Sequencing Center for Infectious Disease"/>
            <person name="Earl A.M."/>
            <person name="Gilmore M.S."/>
            <person name="Lebreton F."/>
            <person name="Walker B."/>
            <person name="Young S.K."/>
            <person name="Zeng Q."/>
            <person name="Gargeya S."/>
            <person name="Fitzgerald M."/>
            <person name="Haas B."/>
            <person name="Abouelleil A."/>
            <person name="Alvarado L."/>
            <person name="Arachchi H.M."/>
            <person name="Berlin A.M."/>
            <person name="Chapman S.B."/>
            <person name="Dewar J."/>
            <person name="Goldberg J."/>
            <person name="Griggs A."/>
            <person name="Gujja S."/>
            <person name="Hansen M."/>
            <person name="Howarth C."/>
            <person name="Imamovic A."/>
            <person name="Larimer J."/>
            <person name="McCowan C."/>
            <person name="Murphy C."/>
            <person name="Neiman D."/>
            <person name="Pearson M."/>
            <person name="Priest M."/>
            <person name="Roberts A."/>
            <person name="Saif S."/>
            <person name="Shea T."/>
            <person name="Sisk P."/>
            <person name="Sykes S."/>
            <person name="Wortman J."/>
            <person name="Nusbaum C."/>
            <person name="Birren B."/>
        </authorList>
    </citation>
    <scope>NUCLEOTIDE SEQUENCE [LARGE SCALE GENOMIC DNA]</scope>
    <source>
        <strain evidence="2 4">ATCC BAA-350</strain>
    </source>
</reference>
<dbReference type="GO" id="GO:0003677">
    <property type="term" value="F:DNA binding"/>
    <property type="evidence" value="ECO:0007669"/>
    <property type="project" value="InterPro"/>
</dbReference>
<gene>
    <name evidence="3" type="ORF">I592_01279</name>
    <name evidence="2" type="ORF">UKC_02687</name>
</gene>
<feature type="domain" description="HTH cro/C1-type" evidence="1">
    <location>
        <begin position="7"/>
        <end position="63"/>
    </location>
</feature>
<reference evidence="3 5" key="2">
    <citation type="submission" date="2013-03" db="EMBL/GenBank/DDBJ databases">
        <title>The Genome Sequence of Enterococcus gilvus ATCC BAA-350 (PacBio/Illumina hybrid assembly).</title>
        <authorList>
            <consortium name="The Broad Institute Genomics Platform"/>
            <consortium name="The Broad Institute Genome Sequencing Center for Infectious Disease"/>
            <person name="Earl A."/>
            <person name="Russ C."/>
            <person name="Gilmore M."/>
            <person name="Surin D."/>
            <person name="Walker B."/>
            <person name="Young S."/>
            <person name="Zeng Q."/>
            <person name="Gargeya S."/>
            <person name="Fitzgerald M."/>
            <person name="Haas B."/>
            <person name="Abouelleil A."/>
            <person name="Allen A.W."/>
            <person name="Alvarado L."/>
            <person name="Arachchi H.M."/>
            <person name="Berlin A.M."/>
            <person name="Chapman S.B."/>
            <person name="Gainer-Dewar J."/>
            <person name="Goldberg J."/>
            <person name="Griggs A."/>
            <person name="Gujja S."/>
            <person name="Hansen M."/>
            <person name="Howarth C."/>
            <person name="Imamovic A."/>
            <person name="Ireland A."/>
            <person name="Larimer J."/>
            <person name="McCowan C."/>
            <person name="Murphy C."/>
            <person name="Pearson M."/>
            <person name="Poon T.W."/>
            <person name="Priest M."/>
            <person name="Roberts A."/>
            <person name="Saif S."/>
            <person name="Shea T."/>
            <person name="Sisk P."/>
            <person name="Sykes S."/>
            <person name="Wortman J."/>
            <person name="Nusbaum C."/>
            <person name="Birren B."/>
        </authorList>
    </citation>
    <scope>NUCLEOTIDE SEQUENCE [LARGE SCALE GENOMIC DNA]</scope>
    <source>
        <strain evidence="3 5">ATCC BAA-350</strain>
    </source>
</reference>
<dbReference type="eggNOG" id="COG3620">
    <property type="taxonomic scope" value="Bacteria"/>
</dbReference>
<protein>
    <recommendedName>
        <fullName evidence="1">HTH cro/C1-type domain-containing protein</fullName>
    </recommendedName>
</protein>
<keyword evidence="5" id="KW-1185">Reference proteome</keyword>
<dbReference type="PROSITE" id="PS50943">
    <property type="entry name" value="HTH_CROC1"/>
    <property type="match status" value="1"/>
</dbReference>
<dbReference type="AlphaFoldDB" id="R2XKQ2"/>
<dbReference type="Pfam" id="PF18106">
    <property type="entry name" value="Rol_Rep_N"/>
    <property type="match status" value="1"/>
</dbReference>
<comment type="caution">
    <text evidence="2">The sequence shown here is derived from an EMBL/GenBank/DDBJ whole genome shotgun (WGS) entry which is preliminary data.</text>
</comment>
<dbReference type="RefSeq" id="WP_010781060.1">
    <property type="nucleotide sequence ID" value="NZ_ASWH01000001.1"/>
</dbReference>
<evidence type="ECO:0000313" key="2">
    <source>
        <dbReference type="EMBL" id="EOI55479.1"/>
    </source>
</evidence>
<dbReference type="InterPro" id="IPR010982">
    <property type="entry name" value="Lambda_DNA-bd_dom_sf"/>
</dbReference>
<dbReference type="Proteomes" id="UP000013750">
    <property type="component" value="Unassembled WGS sequence"/>
</dbReference>
<dbReference type="Pfam" id="PF02486">
    <property type="entry name" value="Rep_trans"/>
    <property type="match status" value="1"/>
</dbReference>
<dbReference type="EMBL" id="ASWH01000001">
    <property type="protein sequence ID" value="EOW81978.1"/>
    <property type="molecule type" value="Genomic_DNA"/>
</dbReference>
<dbReference type="OrthoDB" id="2067664at2"/>
<name>R2XKQ2_9ENTE</name>
<dbReference type="InterPro" id="IPR001387">
    <property type="entry name" value="Cro/C1-type_HTH"/>
</dbReference>
<dbReference type="SUPFAM" id="SSF47413">
    <property type="entry name" value="lambda repressor-like DNA-binding domains"/>
    <property type="match status" value="1"/>
</dbReference>
<dbReference type="InterPro" id="IPR003491">
    <property type="entry name" value="REP-like_C"/>
</dbReference>
<dbReference type="SMART" id="SM00530">
    <property type="entry name" value="HTH_XRE"/>
    <property type="match status" value="1"/>
</dbReference>